<dbReference type="Gene3D" id="3.30.420.10">
    <property type="entry name" value="Ribonuclease H-like superfamily/Ribonuclease H"/>
    <property type="match status" value="1"/>
</dbReference>
<feature type="non-terminal residue" evidence="1">
    <location>
        <position position="1"/>
    </location>
</feature>
<accession>A0AAV2YYF6</accession>
<name>A0AAV2YYF6_9STRA</name>
<dbReference type="AlphaFoldDB" id="A0AAV2YYF6"/>
<reference evidence="1" key="2">
    <citation type="journal article" date="2023" name="Microbiol Resour">
        <title>Decontamination and Annotation of the Draft Genome Sequence of the Oomycete Lagenidium giganteum ARSEF 373.</title>
        <authorList>
            <person name="Morgan W.R."/>
            <person name="Tartar A."/>
        </authorList>
    </citation>
    <scope>NUCLEOTIDE SEQUENCE</scope>
    <source>
        <strain evidence="1">ARSEF 373</strain>
    </source>
</reference>
<dbReference type="GO" id="GO:0003676">
    <property type="term" value="F:nucleic acid binding"/>
    <property type="evidence" value="ECO:0007669"/>
    <property type="project" value="InterPro"/>
</dbReference>
<dbReference type="PANTHER" id="PTHR47169">
    <property type="entry name" value="OS01G0541250 PROTEIN"/>
    <property type="match status" value="1"/>
</dbReference>
<evidence type="ECO:0000313" key="2">
    <source>
        <dbReference type="Proteomes" id="UP001146120"/>
    </source>
</evidence>
<keyword evidence="2" id="KW-1185">Reference proteome</keyword>
<evidence type="ECO:0008006" key="3">
    <source>
        <dbReference type="Google" id="ProtNLM"/>
    </source>
</evidence>
<reference evidence="1" key="1">
    <citation type="submission" date="2022-11" db="EMBL/GenBank/DDBJ databases">
        <authorList>
            <person name="Morgan W.R."/>
            <person name="Tartar A."/>
        </authorList>
    </citation>
    <scope>NUCLEOTIDE SEQUENCE</scope>
    <source>
        <strain evidence="1">ARSEF 373</strain>
    </source>
</reference>
<dbReference type="Proteomes" id="UP001146120">
    <property type="component" value="Unassembled WGS sequence"/>
</dbReference>
<comment type="caution">
    <text evidence="1">The sequence shown here is derived from an EMBL/GenBank/DDBJ whole genome shotgun (WGS) entry which is preliminary data.</text>
</comment>
<dbReference type="EMBL" id="DAKRPA010000113">
    <property type="protein sequence ID" value="DAZ98202.1"/>
    <property type="molecule type" value="Genomic_DNA"/>
</dbReference>
<organism evidence="1 2">
    <name type="scientific">Lagenidium giganteum</name>
    <dbReference type="NCBI Taxonomy" id="4803"/>
    <lineage>
        <taxon>Eukaryota</taxon>
        <taxon>Sar</taxon>
        <taxon>Stramenopiles</taxon>
        <taxon>Oomycota</taxon>
        <taxon>Peronosporomycetes</taxon>
        <taxon>Pythiales</taxon>
        <taxon>Pythiaceae</taxon>
    </lineage>
</organism>
<evidence type="ECO:0000313" key="1">
    <source>
        <dbReference type="EMBL" id="DAZ98202.1"/>
    </source>
</evidence>
<gene>
    <name evidence="1" type="ORF">N0F65_005334</name>
</gene>
<dbReference type="InterPro" id="IPR036397">
    <property type="entry name" value="RNaseH_sf"/>
</dbReference>
<sequence>RNRHGDKFAPGTIGNAARKFQCHRNTITAIWKRHNAAIADGDITGCVDSRIKQNSGRTTRLNRDELMTNQKRVPLLHRSTVRAVAGQLGISVGSAHSLLQEGVFVRHSNTAKPKLNSEKRTERLSFCTSFVDDTHHFVAMMTLCTSTRNGSTTTKPSVRSILPRSMFLVAVARPRYVTIMTIIFDVDNIFLLKLNSMSLAMTITQSATLTQNIESVDGAVCKHYVLEYLLPAIKERMPLRCKGRTLYIQQDNARPHVDPNDPDILRACKSDG</sequence>
<proteinExistence type="predicted"/>
<protein>
    <recommendedName>
        <fullName evidence="3">Transposase</fullName>
    </recommendedName>
</protein>